<name>A0A562K8D9_SPHWJ</name>
<dbReference type="AlphaFoldDB" id="A0A562K8D9"/>
<gene>
    <name evidence="1" type="ORF">IQ35_03199</name>
</gene>
<proteinExistence type="predicted"/>
<organism evidence="1 2">
    <name type="scientific">Sphingobium wenxiniae (strain DSM 21828 / CGMCC 1.7748 / JZ-1)</name>
    <dbReference type="NCBI Taxonomy" id="595605"/>
    <lineage>
        <taxon>Bacteria</taxon>
        <taxon>Pseudomonadati</taxon>
        <taxon>Pseudomonadota</taxon>
        <taxon>Alphaproteobacteria</taxon>
        <taxon>Sphingomonadales</taxon>
        <taxon>Sphingomonadaceae</taxon>
        <taxon>Sphingobium</taxon>
    </lineage>
</organism>
<comment type="caution">
    <text evidence="1">The sequence shown here is derived from an EMBL/GenBank/DDBJ whole genome shotgun (WGS) entry which is preliminary data.</text>
</comment>
<protein>
    <submittedName>
        <fullName evidence="1">Uncharacterized protein DUF3617</fullName>
    </submittedName>
</protein>
<dbReference type="RefSeq" id="WP_021245184.1">
    <property type="nucleotide sequence ID" value="NZ_JACIIY010000016.1"/>
</dbReference>
<dbReference type="PROSITE" id="PS51257">
    <property type="entry name" value="PROKAR_LIPOPROTEIN"/>
    <property type="match status" value="1"/>
</dbReference>
<reference evidence="1 2" key="1">
    <citation type="journal article" date="2015" name="Stand. Genomic Sci.">
        <title>Genomic Encyclopedia of Bacterial and Archaeal Type Strains, Phase III: the genomes of soil and plant-associated and newly described type strains.</title>
        <authorList>
            <person name="Whitman W.B."/>
            <person name="Woyke T."/>
            <person name="Klenk H.P."/>
            <person name="Zhou Y."/>
            <person name="Lilburn T.G."/>
            <person name="Beck B.J."/>
            <person name="De Vos P."/>
            <person name="Vandamme P."/>
            <person name="Eisen J.A."/>
            <person name="Garrity G."/>
            <person name="Hugenholtz P."/>
            <person name="Kyrpides N.C."/>
        </authorList>
    </citation>
    <scope>NUCLEOTIDE SEQUENCE [LARGE SCALE GENOMIC DNA]</scope>
    <source>
        <strain evidence="1 2">CGMCC 1.7748</strain>
    </source>
</reference>
<evidence type="ECO:0000313" key="2">
    <source>
        <dbReference type="Proteomes" id="UP000316624"/>
    </source>
</evidence>
<dbReference type="Proteomes" id="UP000316624">
    <property type="component" value="Unassembled WGS sequence"/>
</dbReference>
<keyword evidence="2" id="KW-1185">Reference proteome</keyword>
<evidence type="ECO:0000313" key="1">
    <source>
        <dbReference type="EMBL" id="TWH91513.1"/>
    </source>
</evidence>
<dbReference type="Pfam" id="PF12276">
    <property type="entry name" value="DUF3617"/>
    <property type="match status" value="1"/>
</dbReference>
<sequence length="192" mass="19949">MNKAPRTAIAAAIASAALMLGACGEKPGGKAQGQGGIAATDGMSREEVKGEVDKVQLKPGQWEGSFTLEDIDLSHTPGASAQVKDRMKQMMSQSSIQYCLTPEEAANPSGRMFSGQENNDCTYGGFDARGGTVKGQVSCKGENGTMDAVMTGSYAPESYEMHMDMKMAGGPGGMTMAMKARTAGKWIGAACS</sequence>
<accession>A0A562K8D9</accession>
<dbReference type="InterPro" id="IPR022061">
    <property type="entry name" value="DUF3617"/>
</dbReference>
<dbReference type="EMBL" id="VLKK01000015">
    <property type="protein sequence ID" value="TWH91513.1"/>
    <property type="molecule type" value="Genomic_DNA"/>
</dbReference>